<keyword evidence="3 6" id="KW-0812">Transmembrane</keyword>
<dbReference type="Proteomes" id="UP001634747">
    <property type="component" value="Unassembled WGS sequence"/>
</dbReference>
<dbReference type="InterPro" id="IPR042106">
    <property type="entry name" value="Nuo/plastoQ_OxRdtase_6_NuoJ"/>
</dbReference>
<name>A0ABW9KL02_9BACT</name>
<evidence type="ECO:0000256" key="6">
    <source>
        <dbReference type="SAM" id="Phobius"/>
    </source>
</evidence>
<keyword evidence="9" id="KW-1185">Reference proteome</keyword>
<feature type="transmembrane region" description="Helical" evidence="6">
    <location>
        <begin position="6"/>
        <end position="22"/>
    </location>
</feature>
<dbReference type="RefSeq" id="WP_263413230.1">
    <property type="nucleotide sequence ID" value="NZ_BAABBH010000001.1"/>
</dbReference>
<accession>A0ABW9KL02</accession>
<comment type="subcellular location">
    <subcellularLocation>
        <location evidence="1">Cell membrane</location>
        <topology evidence="1">Multi-pass membrane protein</topology>
    </subcellularLocation>
</comment>
<evidence type="ECO:0000256" key="4">
    <source>
        <dbReference type="ARBA" id="ARBA00022989"/>
    </source>
</evidence>
<evidence type="ECO:0000313" key="9">
    <source>
        <dbReference type="Proteomes" id="UP001634747"/>
    </source>
</evidence>
<organism evidence="8 9">
    <name type="scientific">Terriglobus aquaticus</name>
    <dbReference type="NCBI Taxonomy" id="940139"/>
    <lineage>
        <taxon>Bacteria</taxon>
        <taxon>Pseudomonadati</taxon>
        <taxon>Acidobacteriota</taxon>
        <taxon>Terriglobia</taxon>
        <taxon>Terriglobales</taxon>
        <taxon>Acidobacteriaceae</taxon>
        <taxon>Terriglobus</taxon>
    </lineage>
</organism>
<evidence type="ECO:0000259" key="7">
    <source>
        <dbReference type="Pfam" id="PF13244"/>
    </source>
</evidence>
<feature type="transmembrane region" description="Helical" evidence="6">
    <location>
        <begin position="52"/>
        <end position="71"/>
    </location>
</feature>
<keyword evidence="2" id="KW-1003">Cell membrane</keyword>
<dbReference type="EMBL" id="JBJYXY010000001">
    <property type="protein sequence ID" value="MFN2975240.1"/>
    <property type="molecule type" value="Genomic_DNA"/>
</dbReference>
<feature type="transmembrane region" description="Helical" evidence="6">
    <location>
        <begin position="29"/>
        <end position="46"/>
    </location>
</feature>
<evidence type="ECO:0000256" key="1">
    <source>
        <dbReference type="ARBA" id="ARBA00004651"/>
    </source>
</evidence>
<feature type="domain" description="MrpA C-terminal/MbhD" evidence="7">
    <location>
        <begin position="10"/>
        <end position="74"/>
    </location>
</feature>
<proteinExistence type="predicted"/>
<reference evidence="8 9" key="1">
    <citation type="submission" date="2024-12" db="EMBL/GenBank/DDBJ databases">
        <authorList>
            <person name="Lee Y."/>
        </authorList>
    </citation>
    <scope>NUCLEOTIDE SEQUENCE [LARGE SCALE GENOMIC DNA]</scope>
    <source>
        <strain evidence="8 9">03SUJ4</strain>
    </source>
</reference>
<keyword evidence="4 6" id="KW-1133">Transmembrane helix</keyword>
<protein>
    <submittedName>
        <fullName evidence="8">Na(+)/H(+) antiporter subunit B</fullName>
    </submittedName>
</protein>
<gene>
    <name evidence="8" type="ORF">ACK2TP_05645</name>
</gene>
<sequence>MTWFGAALLLLVAITGWGVVRTRDVTEQVVALGFFGIVMALTFFYFQAPDVALSQIVVGAVALPLMIMLAISRMRFRKLAQQSPGEGDAHD</sequence>
<evidence type="ECO:0000313" key="8">
    <source>
        <dbReference type="EMBL" id="MFN2975240.1"/>
    </source>
</evidence>
<dbReference type="InterPro" id="IPR025383">
    <property type="entry name" value="MrpA_C/MbhD"/>
</dbReference>
<evidence type="ECO:0000256" key="5">
    <source>
        <dbReference type="ARBA" id="ARBA00023136"/>
    </source>
</evidence>
<keyword evidence="5 6" id="KW-0472">Membrane</keyword>
<evidence type="ECO:0000256" key="2">
    <source>
        <dbReference type="ARBA" id="ARBA00022475"/>
    </source>
</evidence>
<dbReference type="Pfam" id="PF13244">
    <property type="entry name" value="MbhD"/>
    <property type="match status" value="1"/>
</dbReference>
<dbReference type="Gene3D" id="1.20.120.1200">
    <property type="entry name" value="NADH-ubiquinone/plastoquinone oxidoreductase chain 6, subunit NuoJ"/>
    <property type="match status" value="1"/>
</dbReference>
<comment type="caution">
    <text evidence="8">The sequence shown here is derived from an EMBL/GenBank/DDBJ whole genome shotgun (WGS) entry which is preliminary data.</text>
</comment>
<evidence type="ECO:0000256" key="3">
    <source>
        <dbReference type="ARBA" id="ARBA00022692"/>
    </source>
</evidence>